<dbReference type="AlphaFoldDB" id="A0A1T4NEC3"/>
<organism evidence="1 2">
    <name type="scientific">Pilibacter termitis</name>
    <dbReference type="NCBI Taxonomy" id="263852"/>
    <lineage>
        <taxon>Bacteria</taxon>
        <taxon>Bacillati</taxon>
        <taxon>Bacillota</taxon>
        <taxon>Bacilli</taxon>
        <taxon>Lactobacillales</taxon>
        <taxon>Enterococcaceae</taxon>
        <taxon>Pilibacter</taxon>
    </lineage>
</organism>
<evidence type="ECO:0000313" key="1">
    <source>
        <dbReference type="EMBL" id="SJZ77622.1"/>
    </source>
</evidence>
<keyword evidence="2" id="KW-1185">Reference proteome</keyword>
<accession>A0A1T4NEC3</accession>
<dbReference type="RefSeq" id="WP_078807335.1">
    <property type="nucleotide sequence ID" value="NZ_FUXI01000014.1"/>
</dbReference>
<proteinExistence type="predicted"/>
<dbReference type="Proteomes" id="UP000190328">
    <property type="component" value="Unassembled WGS sequence"/>
</dbReference>
<protein>
    <submittedName>
        <fullName evidence="1">Uncharacterized protein</fullName>
    </submittedName>
</protein>
<evidence type="ECO:0000313" key="2">
    <source>
        <dbReference type="Proteomes" id="UP000190328"/>
    </source>
</evidence>
<gene>
    <name evidence="1" type="ORF">SAMN02745116_01403</name>
</gene>
<dbReference type="STRING" id="263852.SAMN02745116_01403"/>
<name>A0A1T4NEC3_9ENTE</name>
<reference evidence="1 2" key="1">
    <citation type="submission" date="2017-02" db="EMBL/GenBank/DDBJ databases">
        <authorList>
            <person name="Peterson S.W."/>
        </authorList>
    </citation>
    <scope>NUCLEOTIDE SEQUENCE [LARGE SCALE GENOMIC DNA]</scope>
    <source>
        <strain evidence="1 2">ATCC BAA-1030</strain>
    </source>
</reference>
<dbReference type="EMBL" id="FUXI01000014">
    <property type="protein sequence ID" value="SJZ77622.1"/>
    <property type="molecule type" value="Genomic_DNA"/>
</dbReference>
<sequence length="106" mass="12189">MRIETKNKEIIILNPIGLNKPKVKIAGVSYPHMFRRSVEEIKKGKTGLLLEEIRGVSVLVVTKSVLDEQKGKLIFSFYEYTGEGCEATKENLLYAMEFPFYRMEKS</sequence>